<dbReference type="Proteomes" id="UP000290572">
    <property type="component" value="Unassembled WGS sequence"/>
</dbReference>
<gene>
    <name evidence="1" type="ORF">ROHU_028067</name>
</gene>
<comment type="caution">
    <text evidence="1">The sequence shown here is derived from an EMBL/GenBank/DDBJ whole genome shotgun (WGS) entry which is preliminary data.</text>
</comment>
<keyword evidence="2" id="KW-1185">Reference proteome</keyword>
<evidence type="ECO:0000313" key="2">
    <source>
        <dbReference type="Proteomes" id="UP000290572"/>
    </source>
</evidence>
<accession>A0A498M3H2</accession>
<sequence>MISNRTHGYNLHWGPANPSYGPGTKVDWQQTERKENSIDGVSEHLKVDWRQTGMKENRIDEVSEHLRLSINRIYFHSLLKSMLRYTLKLILQRMNNVVRILEVQD</sequence>
<protein>
    <submittedName>
        <fullName evidence="1">Uncharacterized protein</fullName>
    </submittedName>
</protein>
<reference evidence="1 2" key="1">
    <citation type="submission" date="2018-03" db="EMBL/GenBank/DDBJ databases">
        <title>Draft genome sequence of Rohu Carp (Labeo rohita).</title>
        <authorList>
            <person name="Das P."/>
            <person name="Kushwaha B."/>
            <person name="Joshi C.G."/>
            <person name="Kumar D."/>
            <person name="Nagpure N.S."/>
            <person name="Sahoo L."/>
            <person name="Das S.P."/>
            <person name="Bit A."/>
            <person name="Patnaik S."/>
            <person name="Meher P.K."/>
            <person name="Jayasankar P."/>
            <person name="Koringa P.G."/>
            <person name="Patel N.V."/>
            <person name="Hinsu A.T."/>
            <person name="Kumar R."/>
            <person name="Pandey M."/>
            <person name="Agarwal S."/>
            <person name="Srivastava S."/>
            <person name="Singh M."/>
            <person name="Iquebal M.A."/>
            <person name="Jaiswal S."/>
            <person name="Angadi U.B."/>
            <person name="Kumar N."/>
            <person name="Raza M."/>
            <person name="Shah T.M."/>
            <person name="Rai A."/>
            <person name="Jena J.K."/>
        </authorList>
    </citation>
    <scope>NUCLEOTIDE SEQUENCE [LARGE SCALE GENOMIC DNA]</scope>
    <source>
        <strain evidence="1">DASCIFA01</strain>
        <tissue evidence="1">Testis</tissue>
    </source>
</reference>
<evidence type="ECO:0000313" key="1">
    <source>
        <dbReference type="EMBL" id="RXN15408.1"/>
    </source>
</evidence>
<organism evidence="1 2">
    <name type="scientific">Labeo rohita</name>
    <name type="common">Indian major carp</name>
    <name type="synonym">Cyprinus rohita</name>
    <dbReference type="NCBI Taxonomy" id="84645"/>
    <lineage>
        <taxon>Eukaryota</taxon>
        <taxon>Metazoa</taxon>
        <taxon>Chordata</taxon>
        <taxon>Craniata</taxon>
        <taxon>Vertebrata</taxon>
        <taxon>Euteleostomi</taxon>
        <taxon>Actinopterygii</taxon>
        <taxon>Neopterygii</taxon>
        <taxon>Teleostei</taxon>
        <taxon>Ostariophysi</taxon>
        <taxon>Cypriniformes</taxon>
        <taxon>Cyprinidae</taxon>
        <taxon>Labeoninae</taxon>
        <taxon>Labeonini</taxon>
        <taxon>Labeo</taxon>
    </lineage>
</organism>
<dbReference type="EMBL" id="QBIY01012854">
    <property type="protein sequence ID" value="RXN15408.1"/>
    <property type="molecule type" value="Genomic_DNA"/>
</dbReference>
<proteinExistence type="predicted"/>
<dbReference type="AlphaFoldDB" id="A0A498M3H2"/>
<name>A0A498M3H2_LABRO</name>